<reference evidence="2 3" key="1">
    <citation type="submission" date="2018-11" db="EMBL/GenBank/DDBJ databases">
        <authorList>
            <consortium name="Pathogen Informatics"/>
        </authorList>
    </citation>
    <scope>NUCLEOTIDE SEQUENCE [LARGE SCALE GENOMIC DNA]</scope>
    <source>
        <strain>Denwood</strain>
        <strain evidence="3">Zambia</strain>
    </source>
</reference>
<dbReference type="GO" id="GO:0097225">
    <property type="term" value="C:sperm midpiece"/>
    <property type="evidence" value="ECO:0007669"/>
    <property type="project" value="TreeGrafter"/>
</dbReference>
<dbReference type="EMBL" id="UZAL01027617">
    <property type="protein sequence ID" value="VDP34124.1"/>
    <property type="molecule type" value="Genomic_DNA"/>
</dbReference>
<dbReference type="GO" id="GO:1902093">
    <property type="term" value="P:positive regulation of flagellated sperm motility"/>
    <property type="evidence" value="ECO:0007669"/>
    <property type="project" value="TreeGrafter"/>
</dbReference>
<dbReference type="InterPro" id="IPR048733">
    <property type="entry name" value="CFA69_ARM_dom"/>
</dbReference>
<dbReference type="AlphaFoldDB" id="A0A183NWJ8"/>
<gene>
    <name evidence="2" type="ORF">SMTD_LOCUS6484</name>
</gene>
<sequence>MFFTLLAQSHSKLCRHLRNDILTIILLVVKHANTYDLLKQIRLIESGLIRRLVQLLTFDEFKCMNPLYKNLKLLPNDENFDMKRLILSILIEICHDPAAIYTMSTSGLIKGLFQWICPVIHTNPQQQQQQQQQHEQIKSDLNTNPTQSSNVNQSNNLKSSYLPLKNCNSYSSDIKDHIINDDNYNSLNQTLTIEKRSENSDQDIQRSDLYNDENMNRNDNSQCKQEIDLIRKWPQAYLEELHLYMLDSLTILAPYLLDDCLNYGIPSRLLILLQWCISPEPFLGQGNSFHGIGGRNSKRAQLRYSLRLIRSLVETNDERIITDFVCQGLIQFLIPLICPISSRVKLERSHDELFKFGNLLFTEKHSVKENNSQTIYSDYQQYLKQTKEIMEEDNVGLEMQCDILLILSKLCGTAPERKQLIGIDGIHSIIKLLKQLINRFTLIKSNQYRLLIQLNEKSLTNHQFIILHNKPLIQLTNALIESIWCCIVGSNLCEDYFLMNNGAIYLLNLLEWYPLESINYLLGCLVDLTENPKCLPYLSCWSGIRPLNDNDDNHEENNFILNNSNPMKQQLNHLELTTSLLMKSPDPVVSTRLHKIILNTNKHTTVHHNSNNIHSNQVHLNMANEKGIDSNEILHQDSINPCEIEEVNNNDDNDDDDDKEESINIWLNGPSLAQLLCYIWRWEEKRLIRQKQFGTDNVKDLSETSATKQNTSLQMNIYALFLRLGFNNQENLTFKDQITLKKIESYFDLKMAETWTNIKTDLDNKQIRPITPDNELLSCISEWCKKQINNVQSKQQEILDSKKTYESTEEQKYYSSIRKIIRNQEYAMENYNDYIARTSNHQYLKEARIKQLSAINASRIGRLNDFNKSSDINVDIQKNKSESNQIKSQLSQCSNYDKGSSIYHKTDIDKLNVTAFCSQTINIDSTPKQLFQHPSKLVDELIKLVESNEQVPFNDSDISDHEMKD</sequence>
<protein>
    <submittedName>
        <fullName evidence="2">Uncharacterized protein</fullName>
    </submittedName>
</protein>
<name>A0A183NWJ8_9TREM</name>
<evidence type="ECO:0000313" key="3">
    <source>
        <dbReference type="Proteomes" id="UP000269396"/>
    </source>
</evidence>
<dbReference type="GO" id="GO:0097730">
    <property type="term" value="C:non-motile cilium"/>
    <property type="evidence" value="ECO:0007669"/>
    <property type="project" value="TreeGrafter"/>
</dbReference>
<organism evidence="2 3">
    <name type="scientific">Schistosoma mattheei</name>
    <dbReference type="NCBI Taxonomy" id="31246"/>
    <lineage>
        <taxon>Eukaryota</taxon>
        <taxon>Metazoa</taxon>
        <taxon>Spiralia</taxon>
        <taxon>Lophotrochozoa</taxon>
        <taxon>Platyhelminthes</taxon>
        <taxon>Trematoda</taxon>
        <taxon>Digenea</taxon>
        <taxon>Strigeidida</taxon>
        <taxon>Schistosomatoidea</taxon>
        <taxon>Schistosomatidae</taxon>
        <taxon>Schistosoma</taxon>
    </lineage>
</organism>
<evidence type="ECO:0000313" key="2">
    <source>
        <dbReference type="EMBL" id="VDP34124.1"/>
    </source>
</evidence>
<dbReference type="STRING" id="31246.A0A183NWJ8"/>
<evidence type="ECO:0000256" key="1">
    <source>
        <dbReference type="SAM" id="MobiDB-lite"/>
    </source>
</evidence>
<dbReference type="PANTHER" id="PTHR14716">
    <property type="entry name" value="CILIA- AND FLAGELLA-ASSOCIATED PROTEIN 69"/>
    <property type="match status" value="1"/>
</dbReference>
<dbReference type="InterPro" id="IPR048732">
    <property type="entry name" value="CFA69"/>
</dbReference>
<keyword evidence="3" id="KW-1185">Reference proteome</keyword>
<dbReference type="Pfam" id="PF21049">
    <property type="entry name" value="CFA69_ARM_rpt"/>
    <property type="match status" value="4"/>
</dbReference>
<accession>A0A183NWJ8</accession>
<feature type="compositionally biased region" description="Polar residues" evidence="1">
    <location>
        <begin position="139"/>
        <end position="157"/>
    </location>
</feature>
<dbReference type="PANTHER" id="PTHR14716:SF0">
    <property type="entry name" value="CILIA- AND FLAGELLA-ASSOCIATED PROTEIN 69"/>
    <property type="match status" value="1"/>
</dbReference>
<feature type="region of interest" description="Disordered" evidence="1">
    <location>
        <begin position="126"/>
        <end position="157"/>
    </location>
</feature>
<dbReference type="Proteomes" id="UP000269396">
    <property type="component" value="Unassembled WGS sequence"/>
</dbReference>
<proteinExistence type="predicted"/>